<dbReference type="Pfam" id="PF13243">
    <property type="entry name" value="SQHop_cyclase_C"/>
    <property type="match status" value="1"/>
</dbReference>
<dbReference type="InterPro" id="IPR008930">
    <property type="entry name" value="Terpenoid_cyclase/PrenylTrfase"/>
</dbReference>
<organism evidence="2">
    <name type="scientific">hydrothermal vent metagenome</name>
    <dbReference type="NCBI Taxonomy" id="652676"/>
    <lineage>
        <taxon>unclassified sequences</taxon>
        <taxon>metagenomes</taxon>
        <taxon>ecological metagenomes</taxon>
    </lineage>
</organism>
<name>A0A3B1E3W7_9ZZZZ</name>
<gene>
    <name evidence="2" type="ORF">MNBD_PLANCTO02-2697</name>
</gene>
<dbReference type="AlphaFoldDB" id="A0A3B1E3W7"/>
<dbReference type="Gene3D" id="1.50.10.20">
    <property type="match status" value="1"/>
</dbReference>
<dbReference type="CDD" id="cd00688">
    <property type="entry name" value="ISOPREN_C2_like"/>
    <property type="match status" value="1"/>
</dbReference>
<proteinExistence type="predicted"/>
<accession>A0A3B1E3W7</accession>
<evidence type="ECO:0000259" key="1">
    <source>
        <dbReference type="Pfam" id="PF13243"/>
    </source>
</evidence>
<protein>
    <recommendedName>
        <fullName evidence="1">Squalene cyclase C-terminal domain-containing protein</fullName>
    </recommendedName>
</protein>
<reference evidence="2" key="1">
    <citation type="submission" date="2018-06" db="EMBL/GenBank/DDBJ databases">
        <authorList>
            <person name="Zhirakovskaya E."/>
        </authorList>
    </citation>
    <scope>NUCLEOTIDE SEQUENCE</scope>
</reference>
<dbReference type="SUPFAM" id="SSF48239">
    <property type="entry name" value="Terpenoid cyclases/Protein prenyltransferases"/>
    <property type="match status" value="1"/>
</dbReference>
<evidence type="ECO:0000313" key="2">
    <source>
        <dbReference type="EMBL" id="VAX37067.1"/>
    </source>
</evidence>
<sequence>MKTLSQYQSFCKYVVCTMALCFVVGSVSAKEPTKFGPDKKTFDKAQQKAINFLRNSQLDDGSWTSPKAPGISALVLNSLMQNGVKVDDPTIVKGLKRLEDYIQKDGGIYYPKGNHLNYETCIALIALNAANKDGRYTKTIKNAENFLRGLQWDKGEGAKTTDPAFGGGGYGKHQRPDMSNTQFLVEALKTAGVKADDTAMKNALIFVSRAQNLESEHNNTKFAAKINDGGFYYTPAAGGETKAGITDNGGLRSYASMTYAGLKSMIYAGLTKDDIRVKSAYKWIQKNYTLETNKGVGLQGLYYYYHTFAKALDIFGKDIVVDSKGKKHDWRKELAEKLFSLQKPNGSWINKADRWNEGDPSLVTAFSLMALKHCEPPKKTKNPK</sequence>
<dbReference type="EMBL" id="UOGL01000098">
    <property type="protein sequence ID" value="VAX37067.1"/>
    <property type="molecule type" value="Genomic_DNA"/>
</dbReference>
<feature type="domain" description="Squalene cyclase C-terminal" evidence="1">
    <location>
        <begin position="67"/>
        <end position="225"/>
    </location>
</feature>
<dbReference type="InterPro" id="IPR032696">
    <property type="entry name" value="SQ_cyclase_C"/>
</dbReference>